<proteinExistence type="inferred from homology"/>
<keyword evidence="3" id="KW-0548">Nucleotidyltransferase</keyword>
<evidence type="ECO:0000256" key="7">
    <source>
        <dbReference type="ARBA" id="ARBA00023118"/>
    </source>
</evidence>
<dbReference type="GO" id="GO:0003964">
    <property type="term" value="F:RNA-directed DNA polymerase activity"/>
    <property type="evidence" value="ECO:0007669"/>
    <property type="project" value="UniProtKB-KW"/>
</dbReference>
<dbReference type="InterPro" id="IPR051083">
    <property type="entry name" value="GrpII_Intron_Splice-Mob/Def"/>
</dbReference>
<dbReference type="InterPro" id="IPR000123">
    <property type="entry name" value="Reverse_transcriptase_msDNA"/>
</dbReference>
<dbReference type="GO" id="GO:0051607">
    <property type="term" value="P:defense response to virus"/>
    <property type="evidence" value="ECO:0007669"/>
    <property type="project" value="UniProtKB-KW"/>
</dbReference>
<dbReference type="InterPro" id="IPR013597">
    <property type="entry name" value="Mat_intron_G2"/>
</dbReference>
<evidence type="ECO:0000313" key="11">
    <source>
        <dbReference type="EMBL" id="OUM90023.1"/>
    </source>
</evidence>
<evidence type="ECO:0000256" key="4">
    <source>
        <dbReference type="ARBA" id="ARBA00022723"/>
    </source>
</evidence>
<dbReference type="SUPFAM" id="SSF56672">
    <property type="entry name" value="DNA/RNA polymerases"/>
    <property type="match status" value="1"/>
</dbReference>
<protein>
    <recommendedName>
        <fullName evidence="1">RNA-directed DNA polymerase</fullName>
        <ecNumber evidence="1">2.7.7.49</ecNumber>
    </recommendedName>
</protein>
<dbReference type="InterPro" id="IPR043502">
    <property type="entry name" value="DNA/RNA_pol_sf"/>
</dbReference>
<evidence type="ECO:0000256" key="1">
    <source>
        <dbReference type="ARBA" id="ARBA00012493"/>
    </source>
</evidence>
<comment type="catalytic activity">
    <reaction evidence="9">
        <text>DNA(n) + a 2'-deoxyribonucleoside 5'-triphosphate = DNA(n+1) + diphosphate</text>
        <dbReference type="Rhea" id="RHEA:22508"/>
        <dbReference type="Rhea" id="RHEA-COMP:17339"/>
        <dbReference type="Rhea" id="RHEA-COMP:17340"/>
        <dbReference type="ChEBI" id="CHEBI:33019"/>
        <dbReference type="ChEBI" id="CHEBI:61560"/>
        <dbReference type="ChEBI" id="CHEBI:173112"/>
        <dbReference type="EC" id="2.7.7.49"/>
    </reaction>
</comment>
<evidence type="ECO:0000256" key="5">
    <source>
        <dbReference type="ARBA" id="ARBA00022842"/>
    </source>
</evidence>
<dbReference type="PANTHER" id="PTHR34047:SF8">
    <property type="entry name" value="PROTEIN YKFC"/>
    <property type="match status" value="1"/>
</dbReference>
<dbReference type="InterPro" id="IPR000477">
    <property type="entry name" value="RT_dom"/>
</dbReference>
<evidence type="ECO:0000256" key="2">
    <source>
        <dbReference type="ARBA" id="ARBA00022679"/>
    </source>
</evidence>
<keyword evidence="7" id="KW-0051">Antiviral defense</keyword>
<evidence type="ECO:0000256" key="3">
    <source>
        <dbReference type="ARBA" id="ARBA00022695"/>
    </source>
</evidence>
<comment type="caution">
    <text evidence="11">The sequence shown here is derived from an EMBL/GenBank/DDBJ whole genome shotgun (WGS) entry which is preliminary data.</text>
</comment>
<dbReference type="GO" id="GO:0046872">
    <property type="term" value="F:metal ion binding"/>
    <property type="evidence" value="ECO:0007669"/>
    <property type="project" value="UniProtKB-KW"/>
</dbReference>
<name>A0A1Y3PRN3_9BACI</name>
<keyword evidence="4" id="KW-0479">Metal-binding</keyword>
<dbReference type="NCBIfam" id="TIGR04416">
    <property type="entry name" value="group_II_RT_mat"/>
    <property type="match status" value="1"/>
</dbReference>
<evidence type="ECO:0000259" key="10">
    <source>
        <dbReference type="PROSITE" id="PS50878"/>
    </source>
</evidence>
<reference evidence="12" key="1">
    <citation type="submission" date="2016-06" db="EMBL/GenBank/DDBJ databases">
        <authorList>
            <person name="Nascimento L."/>
            <person name="Pereira R.V."/>
            <person name="Martins L.F."/>
            <person name="Quaggio R.B."/>
            <person name="Silva A.M."/>
            <person name="Setubal J.C."/>
        </authorList>
    </citation>
    <scope>NUCLEOTIDE SEQUENCE [LARGE SCALE GENOMIC DNA]</scope>
</reference>
<dbReference type="Pfam" id="PF08388">
    <property type="entry name" value="GIIM"/>
    <property type="match status" value="1"/>
</dbReference>
<keyword evidence="2" id="KW-0808">Transferase</keyword>
<dbReference type="PROSITE" id="PS50878">
    <property type="entry name" value="RT_POL"/>
    <property type="match status" value="1"/>
</dbReference>
<dbReference type="EC" id="2.7.7.49" evidence="1"/>
<evidence type="ECO:0000256" key="6">
    <source>
        <dbReference type="ARBA" id="ARBA00022918"/>
    </source>
</evidence>
<feature type="domain" description="Reverse transcriptase" evidence="10">
    <location>
        <begin position="48"/>
        <end position="274"/>
    </location>
</feature>
<dbReference type="InterPro" id="IPR030931">
    <property type="entry name" value="Group_II_RT_mat"/>
</dbReference>
<keyword evidence="5" id="KW-0460">Magnesium</keyword>
<comment type="similarity">
    <text evidence="8">Belongs to the bacterial reverse transcriptase family.</text>
</comment>
<evidence type="ECO:0000313" key="12">
    <source>
        <dbReference type="Proteomes" id="UP000196475"/>
    </source>
</evidence>
<accession>A0A1Y3PRN3</accession>
<gene>
    <name evidence="11" type="ORF">BAA01_12255</name>
</gene>
<evidence type="ECO:0000256" key="9">
    <source>
        <dbReference type="ARBA" id="ARBA00048173"/>
    </source>
</evidence>
<sequence length="420" mass="49084">MALLERILARDNLITALERVEGNRGAPGIDGVSTDQLRDYIRTHWSSIRAQLLEGTYRPAPVRRVEIPKPNGGTRLLGIPTVMDRLIQQAILQELTPIFDPNFSPCSFGFRPGRKAHDAVRQAQRYIREGYRYVVDIDLEKFFDRVNHDILMSRVARKVKDKRVLKLIRAYLQAGVMIEGVKVQTEEGTPQGGPLSPLLANILLDDLDKELEKRGMKFCRYADDCNIYVKSLRAGLRVKQGIQRFLEKKLKLKVNEEKSAVDRPWKRTFLGFSFTPEREARIRLAPKSIQRFKQRIRQSTDPNWSLPMEERIRRVNQYTMGWMGYFQLIETPSILRNMEGWVRRRLRLCLWLQWKRVRTRIRELRALGLNEKTVMEIANTRKGAWRTAKTPQLHQALGKSYWLAQGLKSLTQRYFELRQG</sequence>
<keyword evidence="6 11" id="KW-0695">RNA-directed DNA polymerase</keyword>
<dbReference type="GO" id="GO:0003723">
    <property type="term" value="F:RNA binding"/>
    <property type="evidence" value="ECO:0007669"/>
    <property type="project" value="InterPro"/>
</dbReference>
<dbReference type="CDD" id="cd01651">
    <property type="entry name" value="RT_G2_intron"/>
    <property type="match status" value="1"/>
</dbReference>
<dbReference type="PANTHER" id="PTHR34047">
    <property type="entry name" value="NUCLEAR INTRON MATURASE 1, MITOCHONDRIAL-RELATED"/>
    <property type="match status" value="1"/>
</dbReference>
<dbReference type="AlphaFoldDB" id="A0A1Y3PRN3"/>
<evidence type="ECO:0000256" key="8">
    <source>
        <dbReference type="ARBA" id="ARBA00034120"/>
    </source>
</evidence>
<dbReference type="Pfam" id="PF00078">
    <property type="entry name" value="RVT_1"/>
    <property type="match status" value="1"/>
</dbReference>
<organism evidence="11 12">
    <name type="scientific">Bacillus thermozeamaize</name>
    <dbReference type="NCBI Taxonomy" id="230954"/>
    <lineage>
        <taxon>Bacteria</taxon>
        <taxon>Bacillati</taxon>
        <taxon>Bacillota</taxon>
        <taxon>Bacilli</taxon>
        <taxon>Bacillales</taxon>
        <taxon>Bacillaceae</taxon>
        <taxon>Bacillus</taxon>
    </lineage>
</organism>
<dbReference type="EMBL" id="LZRT01000025">
    <property type="protein sequence ID" value="OUM90023.1"/>
    <property type="molecule type" value="Genomic_DNA"/>
</dbReference>
<dbReference type="PRINTS" id="PR00866">
    <property type="entry name" value="RNADNAPOLMS"/>
</dbReference>
<dbReference type="Proteomes" id="UP000196475">
    <property type="component" value="Unassembled WGS sequence"/>
</dbReference>